<comment type="caution">
    <text evidence="3">The sequence shown here is derived from an EMBL/GenBank/DDBJ whole genome shotgun (WGS) entry which is preliminary data.</text>
</comment>
<feature type="transmembrane region" description="Helical" evidence="2">
    <location>
        <begin position="68"/>
        <end position="91"/>
    </location>
</feature>
<accession>A0A2B7ZAZ1</accession>
<protein>
    <submittedName>
        <fullName evidence="3">Uncharacterized protein</fullName>
    </submittedName>
</protein>
<keyword evidence="2" id="KW-0472">Membrane</keyword>
<feature type="region of interest" description="Disordered" evidence="1">
    <location>
        <begin position="25"/>
        <end position="60"/>
    </location>
</feature>
<feature type="transmembrane region" description="Helical" evidence="2">
    <location>
        <begin position="173"/>
        <end position="191"/>
    </location>
</feature>
<gene>
    <name evidence="3" type="ORF">GX50_06113</name>
</gene>
<dbReference type="EMBL" id="PDND01000140">
    <property type="protein sequence ID" value="PGH31136.1"/>
    <property type="molecule type" value="Genomic_DNA"/>
</dbReference>
<dbReference type="AlphaFoldDB" id="A0A2B7ZAZ1"/>
<keyword evidence="4" id="KW-1185">Reference proteome</keyword>
<feature type="transmembrane region" description="Helical" evidence="2">
    <location>
        <begin position="111"/>
        <end position="133"/>
    </location>
</feature>
<evidence type="ECO:0000313" key="4">
    <source>
        <dbReference type="Proteomes" id="UP000226031"/>
    </source>
</evidence>
<keyword evidence="2" id="KW-1133">Transmembrane helix</keyword>
<name>A0A2B7ZAZ1_9EURO</name>
<feature type="transmembrane region" description="Helical" evidence="2">
    <location>
        <begin position="632"/>
        <end position="655"/>
    </location>
</feature>
<proteinExistence type="predicted"/>
<organism evidence="3 4">
    <name type="scientific">[Emmonsia] crescens</name>
    <dbReference type="NCBI Taxonomy" id="73230"/>
    <lineage>
        <taxon>Eukaryota</taxon>
        <taxon>Fungi</taxon>
        <taxon>Dikarya</taxon>
        <taxon>Ascomycota</taxon>
        <taxon>Pezizomycotina</taxon>
        <taxon>Eurotiomycetes</taxon>
        <taxon>Eurotiomycetidae</taxon>
        <taxon>Onygenales</taxon>
        <taxon>Ajellomycetaceae</taxon>
        <taxon>Emergomyces</taxon>
    </lineage>
</organism>
<dbReference type="VEuPathDB" id="FungiDB:EMCG_00836"/>
<evidence type="ECO:0000256" key="1">
    <source>
        <dbReference type="SAM" id="MobiDB-lite"/>
    </source>
</evidence>
<dbReference type="Proteomes" id="UP000226031">
    <property type="component" value="Unassembled WGS sequence"/>
</dbReference>
<reference evidence="3 4" key="1">
    <citation type="submission" date="2017-10" db="EMBL/GenBank/DDBJ databases">
        <title>Comparative genomics in systemic dimorphic fungi from Ajellomycetaceae.</title>
        <authorList>
            <person name="Munoz J.F."/>
            <person name="Mcewen J.G."/>
            <person name="Clay O.K."/>
            <person name="Cuomo C.A."/>
        </authorList>
    </citation>
    <scope>NUCLEOTIDE SEQUENCE [LARGE SCALE GENOMIC DNA]</scope>
    <source>
        <strain evidence="3 4">UAMH4076</strain>
    </source>
</reference>
<evidence type="ECO:0000256" key="2">
    <source>
        <dbReference type="SAM" id="Phobius"/>
    </source>
</evidence>
<evidence type="ECO:0000313" key="3">
    <source>
        <dbReference type="EMBL" id="PGH31136.1"/>
    </source>
</evidence>
<keyword evidence="2" id="KW-0812">Transmembrane</keyword>
<sequence length="735" mass="81212">MDAHDSQTHIALEHLDRSQVAREYYGEGSHATPDDRSSSKVSLDGVTIGPDHREQSPKNKKLRRRKTSLCLVAFYVAISAFSWVVLCVLSRQRGSARLGIIGTRLYRAAKFLSGAAAVFAFPVATALCARAVVPYAQAKRNGLTLRQTMFLADRSWTNPQMWSRPTISKKQSLFFWSAVWLHVIGFVIFPLQQVLVGEGIVKYPRKYGHVSQMNDFSDLFGDYPARGNVLVQKLRYAITSVMLDDVDPYLWVDTSDCAPYPEELTPPRKSFISSALSTFNTGVLRQFAPRLNSTVSFNNVSMDDFPADCANLPGSFYAEYSAISNDKPRYSVQACMPSNQTNSPWKNQFRTPQTISEVLYLKIFVNGLGDRYTISGFSGGPTVFKVQADSTSGYFELPNYFNNNTAGDLLPRDPDEFCDEHCTNQGSGRIIITNHRAKLNASRKSKRWTSNFSTIISPGTVAQGEYKAHMEYENSEDVDNKFNLGPLYTVAEALFGNSSFIAARSHSPLSYVGSAYYNYPGLCRDLAPLVSLMTEHHSINSDVRGASLACIGHPSLTHLILQVSNWLGLFWSNDTSVYRYENGEKSVMERTLTAAVYLAHKVWFLDGNRGFRNFGIELDIGNDVFMPVISTAGIIVISVLLGIFLLGLIAVAGYVSSVPTFTATVDAFVMLRLGAELSVDDSTGPLPALSANAMSMDALDLKPGWFGDGKPDEEVGRVELGANARLRNGREYGAN</sequence>